<reference evidence="7 8" key="1">
    <citation type="submission" date="2022-10" db="EMBL/GenBank/DDBJ databases">
        <title>Defluviimonas sp. nov., isolated from ocean surface water.</title>
        <authorList>
            <person name="He W."/>
            <person name="Wang L."/>
            <person name="Zhang D.-F."/>
        </authorList>
    </citation>
    <scope>NUCLEOTIDE SEQUENCE [LARGE SCALE GENOMIC DNA]</scope>
    <source>
        <strain evidence="7 8">WL0075</strain>
    </source>
</reference>
<feature type="domain" description="Plastocyanin-like" evidence="4">
    <location>
        <begin position="238"/>
        <end position="314"/>
    </location>
</feature>
<dbReference type="InterPro" id="IPR019546">
    <property type="entry name" value="TAT_signal_bac_arc"/>
</dbReference>
<evidence type="ECO:0000256" key="2">
    <source>
        <dbReference type="ARBA" id="ARBA00023002"/>
    </source>
</evidence>
<keyword evidence="3" id="KW-0732">Signal</keyword>
<evidence type="ECO:0000259" key="6">
    <source>
        <dbReference type="Pfam" id="PF07732"/>
    </source>
</evidence>
<dbReference type="PANTHER" id="PTHR11709">
    <property type="entry name" value="MULTI-COPPER OXIDASE"/>
    <property type="match status" value="1"/>
</dbReference>
<dbReference type="InterPro" id="IPR008972">
    <property type="entry name" value="Cupredoxin"/>
</dbReference>
<evidence type="ECO:0000259" key="5">
    <source>
        <dbReference type="Pfam" id="PF07731"/>
    </source>
</evidence>
<feature type="signal peptide" evidence="3">
    <location>
        <begin position="1"/>
        <end position="30"/>
    </location>
</feature>
<dbReference type="Proteomes" id="UP001652503">
    <property type="component" value="Unassembled WGS sequence"/>
</dbReference>
<protein>
    <submittedName>
        <fullName evidence="7">Multicopper oxidase domain-containing protein</fullName>
    </submittedName>
</protein>
<name>A0ABT2Z607_9RHOB</name>
<evidence type="ECO:0000256" key="1">
    <source>
        <dbReference type="ARBA" id="ARBA00022723"/>
    </source>
</evidence>
<dbReference type="Gene3D" id="2.60.40.420">
    <property type="entry name" value="Cupredoxins - blue copper proteins"/>
    <property type="match status" value="3"/>
</dbReference>
<feature type="chain" id="PRO_5046467965" evidence="3">
    <location>
        <begin position="31"/>
        <end position="499"/>
    </location>
</feature>
<comment type="caution">
    <text evidence="7">The sequence shown here is derived from an EMBL/GenBank/DDBJ whole genome shotgun (WGS) entry which is preliminary data.</text>
</comment>
<dbReference type="InterPro" id="IPR002355">
    <property type="entry name" value="Cu_oxidase_Cu_BS"/>
</dbReference>
<dbReference type="NCBIfam" id="TIGR01409">
    <property type="entry name" value="TAT_signal_seq"/>
    <property type="match status" value="1"/>
</dbReference>
<dbReference type="CDD" id="cd13896">
    <property type="entry name" value="CuRO_3_CopA"/>
    <property type="match status" value="1"/>
</dbReference>
<sequence length="499" mass="53242">MPLITRRNFMAGTAAATGLALISAPLPATARAAGGVLSLRATRRTLDIGGRAASVLGLLDAQGRSGLVLDPGQRFRVDLANDLDVETIVHWHGQIPPNAQDGVPNTNPLLAAGASRSFDYDPHPGTYWMHAHVPAQEVDLLAAPLIVRSAEDVAADRQEVVMFLHDLSFRPGEEVLDTISRGMAMDHGTVQQGSQAMSGMSEMPGMGNMGGMNHGAMGAMPGMGGMSMDLNDFEFDAYVANDRTLDDPEVVPVENGGRVLLRVVNASSMTVYWIDTGEIEGRLVAVDGHSVQPLTGRHFGIAMAQRLDIELTLPADGMARPILALREGARERSGIVLAPSGAAVPRLALLSDAEHPAFSGDPTQELALRAANPLSDRAPDRSHMVILSGAMMPYVWTINGQTWGSHTPIAVKTGERVEMMFHNMSMMAHPMHLHGHVFQVVGVNGQRFAGAMRDTVHVPAMGSVTIAFDAGEVAPWMLHCHHMAHMATGMMTELGVQSA</sequence>
<keyword evidence="2" id="KW-0560">Oxidoreductase</keyword>
<dbReference type="CDD" id="cd13865">
    <property type="entry name" value="CuRO_1_LCC_like_3"/>
    <property type="match status" value="1"/>
</dbReference>
<dbReference type="PROSITE" id="PS51318">
    <property type="entry name" value="TAT"/>
    <property type="match status" value="1"/>
</dbReference>
<dbReference type="EMBL" id="JAOWLA010000020">
    <property type="protein sequence ID" value="MCV2866559.1"/>
    <property type="molecule type" value="Genomic_DNA"/>
</dbReference>
<dbReference type="InterPro" id="IPR006311">
    <property type="entry name" value="TAT_signal"/>
</dbReference>
<evidence type="ECO:0000256" key="3">
    <source>
        <dbReference type="SAM" id="SignalP"/>
    </source>
</evidence>
<feature type="domain" description="Plastocyanin-like" evidence="6">
    <location>
        <begin position="68"/>
        <end position="150"/>
    </location>
</feature>
<dbReference type="InterPro" id="IPR011706">
    <property type="entry name" value="Cu-oxidase_C"/>
</dbReference>
<proteinExistence type="predicted"/>
<feature type="domain" description="Plastocyanin-like" evidence="5">
    <location>
        <begin position="383"/>
        <end position="496"/>
    </location>
</feature>
<dbReference type="Pfam" id="PF07732">
    <property type="entry name" value="Cu-oxidase_3"/>
    <property type="match status" value="1"/>
</dbReference>
<dbReference type="SUPFAM" id="SSF49503">
    <property type="entry name" value="Cupredoxins"/>
    <property type="match status" value="3"/>
</dbReference>
<dbReference type="InterPro" id="IPR001117">
    <property type="entry name" value="Cu-oxidase_2nd"/>
</dbReference>
<organism evidence="7 8">
    <name type="scientific">Albidovulum sediminicola</name>
    <dbReference type="NCBI Taxonomy" id="2984331"/>
    <lineage>
        <taxon>Bacteria</taxon>
        <taxon>Pseudomonadati</taxon>
        <taxon>Pseudomonadota</taxon>
        <taxon>Alphaproteobacteria</taxon>
        <taxon>Rhodobacterales</taxon>
        <taxon>Paracoccaceae</taxon>
        <taxon>Albidovulum</taxon>
    </lineage>
</organism>
<dbReference type="Pfam" id="PF00394">
    <property type="entry name" value="Cu-oxidase"/>
    <property type="match status" value="1"/>
</dbReference>
<evidence type="ECO:0000313" key="7">
    <source>
        <dbReference type="EMBL" id="MCV2866559.1"/>
    </source>
</evidence>
<accession>A0ABT2Z607</accession>
<dbReference type="InterPro" id="IPR034279">
    <property type="entry name" value="CuRO_3_CopA"/>
</dbReference>
<evidence type="ECO:0000313" key="8">
    <source>
        <dbReference type="Proteomes" id="UP001652503"/>
    </source>
</evidence>
<gene>
    <name evidence="7" type="ORF">OE647_17735</name>
</gene>
<dbReference type="InterPro" id="IPR045087">
    <property type="entry name" value="Cu-oxidase_fam"/>
</dbReference>
<dbReference type="PROSITE" id="PS00080">
    <property type="entry name" value="MULTICOPPER_OXIDASE2"/>
    <property type="match status" value="1"/>
</dbReference>
<evidence type="ECO:0000259" key="4">
    <source>
        <dbReference type="Pfam" id="PF00394"/>
    </source>
</evidence>
<dbReference type="RefSeq" id="WP_263723094.1">
    <property type="nucleotide sequence ID" value="NZ_JAOWLA010000020.1"/>
</dbReference>
<dbReference type="InterPro" id="IPR011707">
    <property type="entry name" value="Cu-oxidase-like_N"/>
</dbReference>
<dbReference type="Pfam" id="PF07731">
    <property type="entry name" value="Cu-oxidase_2"/>
    <property type="match status" value="1"/>
</dbReference>
<keyword evidence="1" id="KW-0479">Metal-binding</keyword>
<keyword evidence="8" id="KW-1185">Reference proteome</keyword>